<sequence>MDKKKDPQDFKSQIIPRFRDEMETRIRNALAISKRAVENYHGKIIGISGEVNVYEEDLSKWPADRRILIIYFSDQANAVRWLNSDKYFKNDDFPQPRAIIPSSEAVYMIIRFRDEMETRIRNALAISKRAVENYHGKIIGISGEVNVYEEDLSKWPADRRILIIYFSDQANAVRWLNSDKYFKNDDFPQPSDTLQIFLIPVHYTADKANYTFHLQELGNCKNWDKLNDGYVKNAAKCMDGFKVQHGAAYTTDAEGLRCSYVRKGNLVVLHRFQSIDHFESFYYSSEF</sequence>
<dbReference type="HOGENOM" id="CLU_970600_0_0_1"/>
<dbReference type="AlphaFoldDB" id="K1QEB0"/>
<name>K1QEB0_MAGGI</name>
<evidence type="ECO:0000313" key="1">
    <source>
        <dbReference type="EMBL" id="EKC27100.1"/>
    </source>
</evidence>
<dbReference type="EMBL" id="JH815744">
    <property type="protein sequence ID" value="EKC27100.1"/>
    <property type="molecule type" value="Genomic_DNA"/>
</dbReference>
<dbReference type="Gene3D" id="3.30.70.100">
    <property type="match status" value="2"/>
</dbReference>
<accession>K1QEB0</accession>
<dbReference type="InParanoid" id="K1QEB0"/>
<protein>
    <submittedName>
        <fullName evidence="1">Uncharacterized protein</fullName>
    </submittedName>
</protein>
<organism evidence="1">
    <name type="scientific">Magallana gigas</name>
    <name type="common">Pacific oyster</name>
    <name type="synonym">Crassostrea gigas</name>
    <dbReference type="NCBI Taxonomy" id="29159"/>
    <lineage>
        <taxon>Eukaryota</taxon>
        <taxon>Metazoa</taxon>
        <taxon>Spiralia</taxon>
        <taxon>Lophotrochozoa</taxon>
        <taxon>Mollusca</taxon>
        <taxon>Bivalvia</taxon>
        <taxon>Autobranchia</taxon>
        <taxon>Pteriomorphia</taxon>
        <taxon>Ostreida</taxon>
        <taxon>Ostreoidea</taxon>
        <taxon>Ostreidae</taxon>
        <taxon>Magallana</taxon>
    </lineage>
</organism>
<gene>
    <name evidence="1" type="ORF">CGI_10014922</name>
</gene>
<reference evidence="1" key="1">
    <citation type="journal article" date="2012" name="Nature">
        <title>The oyster genome reveals stress adaptation and complexity of shell formation.</title>
        <authorList>
            <person name="Zhang G."/>
            <person name="Fang X."/>
            <person name="Guo X."/>
            <person name="Li L."/>
            <person name="Luo R."/>
            <person name="Xu F."/>
            <person name="Yang P."/>
            <person name="Zhang L."/>
            <person name="Wang X."/>
            <person name="Qi H."/>
            <person name="Xiong Z."/>
            <person name="Que H."/>
            <person name="Xie Y."/>
            <person name="Holland P.W."/>
            <person name="Paps J."/>
            <person name="Zhu Y."/>
            <person name="Wu F."/>
            <person name="Chen Y."/>
            <person name="Wang J."/>
            <person name="Peng C."/>
            <person name="Meng J."/>
            <person name="Yang L."/>
            <person name="Liu J."/>
            <person name="Wen B."/>
            <person name="Zhang N."/>
            <person name="Huang Z."/>
            <person name="Zhu Q."/>
            <person name="Feng Y."/>
            <person name="Mount A."/>
            <person name="Hedgecock D."/>
            <person name="Xu Z."/>
            <person name="Liu Y."/>
            <person name="Domazet-Loso T."/>
            <person name="Du Y."/>
            <person name="Sun X."/>
            <person name="Zhang S."/>
            <person name="Liu B."/>
            <person name="Cheng P."/>
            <person name="Jiang X."/>
            <person name="Li J."/>
            <person name="Fan D."/>
            <person name="Wang W."/>
            <person name="Fu W."/>
            <person name="Wang T."/>
            <person name="Wang B."/>
            <person name="Zhang J."/>
            <person name="Peng Z."/>
            <person name="Li Y."/>
            <person name="Li N."/>
            <person name="Wang J."/>
            <person name="Chen M."/>
            <person name="He Y."/>
            <person name="Tan F."/>
            <person name="Song X."/>
            <person name="Zheng Q."/>
            <person name="Huang R."/>
            <person name="Yang H."/>
            <person name="Du X."/>
            <person name="Chen L."/>
            <person name="Yang M."/>
            <person name="Gaffney P.M."/>
            <person name="Wang S."/>
            <person name="Luo L."/>
            <person name="She Z."/>
            <person name="Ming Y."/>
            <person name="Huang W."/>
            <person name="Zhang S."/>
            <person name="Huang B."/>
            <person name="Zhang Y."/>
            <person name="Qu T."/>
            <person name="Ni P."/>
            <person name="Miao G."/>
            <person name="Wang J."/>
            <person name="Wang Q."/>
            <person name="Steinberg C.E."/>
            <person name="Wang H."/>
            <person name="Li N."/>
            <person name="Qian L."/>
            <person name="Zhang G."/>
            <person name="Li Y."/>
            <person name="Yang H."/>
            <person name="Liu X."/>
            <person name="Wang J."/>
            <person name="Yin Y."/>
            <person name="Wang J."/>
        </authorList>
    </citation>
    <scope>NUCLEOTIDE SEQUENCE [LARGE SCALE GENOMIC DNA]</scope>
    <source>
        <strain evidence="1">05x7-T-G4-1.051#20</strain>
    </source>
</reference>
<proteinExistence type="predicted"/>